<evidence type="ECO:0000313" key="4">
    <source>
        <dbReference type="EMBL" id="EDW36168.1"/>
    </source>
</evidence>
<feature type="compositionally biased region" description="Basic residues" evidence="1">
    <location>
        <begin position="580"/>
        <end position="593"/>
    </location>
</feature>
<feature type="non-terminal residue" evidence="4">
    <location>
        <position position="1"/>
    </location>
</feature>
<gene>
    <name evidence="4" type="primary">Dper\GL17653</name>
    <name evidence="4" type="ORF">Dper_GL17653</name>
</gene>
<accession>B4GI48</accession>
<dbReference type="PANTHER" id="PTHR21818:SF0">
    <property type="entry name" value="FANCONI ANEMIA GROUP I PROTEIN"/>
    <property type="match status" value="1"/>
</dbReference>
<organism evidence="5">
    <name type="scientific">Drosophila persimilis</name>
    <name type="common">Fruit fly</name>
    <dbReference type="NCBI Taxonomy" id="7234"/>
    <lineage>
        <taxon>Eukaryota</taxon>
        <taxon>Metazoa</taxon>
        <taxon>Ecdysozoa</taxon>
        <taxon>Arthropoda</taxon>
        <taxon>Hexapoda</taxon>
        <taxon>Insecta</taxon>
        <taxon>Pterygota</taxon>
        <taxon>Neoptera</taxon>
        <taxon>Endopterygota</taxon>
        <taxon>Diptera</taxon>
        <taxon>Brachycera</taxon>
        <taxon>Muscomorpha</taxon>
        <taxon>Ephydroidea</taxon>
        <taxon>Drosophilidae</taxon>
        <taxon>Drosophila</taxon>
        <taxon>Sophophora</taxon>
    </lineage>
</organism>
<dbReference type="InterPro" id="IPR026171">
    <property type="entry name" value="FANCI"/>
</dbReference>
<dbReference type="InterPro" id="IPR029314">
    <property type="entry name" value="FANCI_S4"/>
</dbReference>
<feature type="compositionally biased region" description="Acidic residues" evidence="1">
    <location>
        <begin position="490"/>
        <end position="501"/>
    </location>
</feature>
<dbReference type="Pfam" id="PF14677">
    <property type="entry name" value="FANCI_S3"/>
    <property type="match status" value="1"/>
</dbReference>
<feature type="compositionally biased region" description="Acidic residues" evidence="1">
    <location>
        <begin position="509"/>
        <end position="518"/>
    </location>
</feature>
<dbReference type="Pfam" id="PF14678">
    <property type="entry name" value="FANCI_S4"/>
    <property type="match status" value="1"/>
</dbReference>
<dbReference type="PANTHER" id="PTHR21818">
    <property type="entry name" value="BC025462 PROTEIN"/>
    <property type="match status" value="1"/>
</dbReference>
<protein>
    <submittedName>
        <fullName evidence="4">GL17653</fullName>
    </submittedName>
</protein>
<dbReference type="STRING" id="7234.B4GI48"/>
<name>B4GI48_DROPE</name>
<dbReference type="HOGENOM" id="CLU_429376_0_0_1"/>
<keyword evidence="5" id="KW-1185">Reference proteome</keyword>
<feature type="compositionally biased region" description="Basic and acidic residues" evidence="1">
    <location>
        <begin position="603"/>
        <end position="625"/>
    </location>
</feature>
<dbReference type="InterPro" id="IPR029313">
    <property type="entry name" value="FANCI_S3"/>
</dbReference>
<evidence type="ECO:0000259" key="2">
    <source>
        <dbReference type="Pfam" id="PF14677"/>
    </source>
</evidence>
<feature type="domain" description="FANCI solenoid 3" evidence="2">
    <location>
        <begin position="2"/>
        <end position="211"/>
    </location>
</feature>
<sequence length="638" mass="73840">DKLLHLLLDDVVPFAASEKTIQLRSNESLVRYVVQITAEKVKNIRLEPDYKQLAYSKRTFKQLTDITKIIYERCIRRLPELWRDFDMQTSSLAAQCFVECLRTAHETYSKKFKEYVKGFDMASLNRSKAVTYVVQDVLDEFMKEYASDDSLNKDTFIAKLPVYLLESLEILFDHIDYGERAATESYTWLLNFCRTHELVNPEMGLVHNLLFIQRQKTHSGPFFESIARQLGHVLGALNDNISIDLPDPGLKSISTITAESCLQHLYVAVQKQLLNVEYFVVKANNLSYKCQLVPESDQSYWRGNLDVMERSICTQIIHITRTLLALTNVCIPLGSSMDGLMKLLIQHYICLKNLTRHYLSCCTSDTSNANMRSTKFELLLREVGKQLPANVYELITYIEANTLDEDNQHLKTRNVQAQRAKVLRETRLIPKVIMVIEDFNKHIILLSKKTKTFNRLTDYLHLGTMRDFDIKSTDLKAAIERSLTDTHEVAEDDCTTEDMEDIDHSNDPSNDEEEEAETEIIQAPNKRQRQRRAPISDTEESQPKRRRGQKAKIVQSAKPQSDDEQESNEEQLETIQTTKLRNRTKKRQTKKSTRLSNEEESAEERGPTEQRTKDMRKSQERDTGVKPRRLGLLRSGKK</sequence>
<dbReference type="AlphaFoldDB" id="B4GI48"/>
<proteinExistence type="predicted"/>
<dbReference type="GO" id="GO:0006281">
    <property type="term" value="P:DNA repair"/>
    <property type="evidence" value="ECO:0007669"/>
    <property type="project" value="InterPro"/>
</dbReference>
<feature type="domain" description="FANCI solenoid 4" evidence="3">
    <location>
        <begin position="222"/>
        <end position="476"/>
    </location>
</feature>
<dbReference type="Proteomes" id="UP000008744">
    <property type="component" value="Unassembled WGS sequence"/>
</dbReference>
<dbReference type="PhylomeDB" id="B4GI48"/>
<dbReference type="eggNOG" id="KOG4553">
    <property type="taxonomic scope" value="Eukaryota"/>
</dbReference>
<evidence type="ECO:0000313" key="5">
    <source>
        <dbReference type="Proteomes" id="UP000008744"/>
    </source>
</evidence>
<feature type="compositionally biased region" description="Basic residues" evidence="1">
    <location>
        <begin position="626"/>
        <end position="638"/>
    </location>
</feature>
<dbReference type="GO" id="GO:0070182">
    <property type="term" value="F:DNA polymerase binding"/>
    <property type="evidence" value="ECO:0007669"/>
    <property type="project" value="TreeGrafter"/>
</dbReference>
<reference evidence="4 5" key="1">
    <citation type="journal article" date="2007" name="Nature">
        <title>Evolution of genes and genomes on the Drosophila phylogeny.</title>
        <authorList>
            <consortium name="Drosophila 12 Genomes Consortium"/>
            <person name="Clark A.G."/>
            <person name="Eisen M.B."/>
            <person name="Smith D.R."/>
            <person name="Bergman C.M."/>
            <person name="Oliver B."/>
            <person name="Markow T.A."/>
            <person name="Kaufman T.C."/>
            <person name="Kellis M."/>
            <person name="Gelbart W."/>
            <person name="Iyer V.N."/>
            <person name="Pollard D.A."/>
            <person name="Sackton T.B."/>
            <person name="Larracuente A.M."/>
            <person name="Singh N.D."/>
            <person name="Abad J.P."/>
            <person name="Abt D.N."/>
            <person name="Adryan B."/>
            <person name="Aguade M."/>
            <person name="Akashi H."/>
            <person name="Anderson W.W."/>
            <person name="Aquadro C.F."/>
            <person name="Ardell D.H."/>
            <person name="Arguello R."/>
            <person name="Artieri C.G."/>
            <person name="Barbash D.A."/>
            <person name="Barker D."/>
            <person name="Barsanti P."/>
            <person name="Batterham P."/>
            <person name="Batzoglou S."/>
            <person name="Begun D."/>
            <person name="Bhutkar A."/>
            <person name="Blanco E."/>
            <person name="Bosak S.A."/>
            <person name="Bradley R.K."/>
            <person name="Brand A.D."/>
            <person name="Brent M.R."/>
            <person name="Brooks A.N."/>
            <person name="Brown R.H."/>
            <person name="Butlin R.K."/>
            <person name="Caggese C."/>
            <person name="Calvi B.R."/>
            <person name="Bernardo de Carvalho A."/>
            <person name="Caspi A."/>
            <person name="Castrezana S."/>
            <person name="Celniker S.E."/>
            <person name="Chang J.L."/>
            <person name="Chapple C."/>
            <person name="Chatterji S."/>
            <person name="Chinwalla A."/>
            <person name="Civetta A."/>
            <person name="Clifton S.W."/>
            <person name="Comeron J.M."/>
            <person name="Costello J.C."/>
            <person name="Coyne J.A."/>
            <person name="Daub J."/>
            <person name="David R.G."/>
            <person name="Delcher A.L."/>
            <person name="Delehaunty K."/>
            <person name="Do C.B."/>
            <person name="Ebling H."/>
            <person name="Edwards K."/>
            <person name="Eickbush T."/>
            <person name="Evans J.D."/>
            <person name="Filipski A."/>
            <person name="Findeiss S."/>
            <person name="Freyhult E."/>
            <person name="Fulton L."/>
            <person name="Fulton R."/>
            <person name="Garcia A.C."/>
            <person name="Gardiner A."/>
            <person name="Garfield D.A."/>
            <person name="Garvin B.E."/>
            <person name="Gibson G."/>
            <person name="Gilbert D."/>
            <person name="Gnerre S."/>
            <person name="Godfrey J."/>
            <person name="Good R."/>
            <person name="Gotea V."/>
            <person name="Gravely B."/>
            <person name="Greenberg A.J."/>
            <person name="Griffiths-Jones S."/>
            <person name="Gross S."/>
            <person name="Guigo R."/>
            <person name="Gustafson E.A."/>
            <person name="Haerty W."/>
            <person name="Hahn M.W."/>
            <person name="Halligan D.L."/>
            <person name="Halpern A.L."/>
            <person name="Halter G.M."/>
            <person name="Han M.V."/>
            <person name="Heger A."/>
            <person name="Hillier L."/>
            <person name="Hinrichs A.S."/>
            <person name="Holmes I."/>
            <person name="Hoskins R.A."/>
            <person name="Hubisz M.J."/>
            <person name="Hultmark D."/>
            <person name="Huntley M.A."/>
            <person name="Jaffe D.B."/>
            <person name="Jagadeeshan S."/>
            <person name="Jeck W.R."/>
            <person name="Johnson J."/>
            <person name="Jones C.D."/>
            <person name="Jordan W.C."/>
            <person name="Karpen G.H."/>
            <person name="Kataoka E."/>
            <person name="Keightley P.D."/>
            <person name="Kheradpour P."/>
            <person name="Kirkness E.F."/>
            <person name="Koerich L.B."/>
            <person name="Kristiansen K."/>
            <person name="Kudrna D."/>
            <person name="Kulathinal R.J."/>
            <person name="Kumar S."/>
            <person name="Kwok R."/>
            <person name="Lander E."/>
            <person name="Langley C.H."/>
            <person name="Lapoint R."/>
            <person name="Lazzaro B.P."/>
            <person name="Lee S.J."/>
            <person name="Levesque L."/>
            <person name="Li R."/>
            <person name="Lin C.F."/>
            <person name="Lin M.F."/>
            <person name="Lindblad-Toh K."/>
            <person name="Llopart A."/>
            <person name="Long M."/>
            <person name="Low L."/>
            <person name="Lozovsky E."/>
            <person name="Lu J."/>
            <person name="Luo M."/>
            <person name="Machado C.A."/>
            <person name="Makalowski W."/>
            <person name="Marzo M."/>
            <person name="Matsuda M."/>
            <person name="Matzkin L."/>
            <person name="McAllister B."/>
            <person name="McBride C.S."/>
            <person name="McKernan B."/>
            <person name="McKernan K."/>
            <person name="Mendez-Lago M."/>
            <person name="Minx P."/>
            <person name="Mollenhauer M.U."/>
            <person name="Montooth K."/>
            <person name="Mount S.M."/>
            <person name="Mu X."/>
            <person name="Myers E."/>
            <person name="Negre B."/>
            <person name="Newfeld S."/>
            <person name="Nielsen R."/>
            <person name="Noor M.A."/>
            <person name="O'Grady P."/>
            <person name="Pachter L."/>
            <person name="Papaceit M."/>
            <person name="Parisi M.J."/>
            <person name="Parisi M."/>
            <person name="Parts L."/>
            <person name="Pedersen J.S."/>
            <person name="Pesole G."/>
            <person name="Phillippy A.M."/>
            <person name="Ponting C.P."/>
            <person name="Pop M."/>
            <person name="Porcelli D."/>
            <person name="Powell J.R."/>
            <person name="Prohaska S."/>
            <person name="Pruitt K."/>
            <person name="Puig M."/>
            <person name="Quesneville H."/>
            <person name="Ram K.R."/>
            <person name="Rand D."/>
            <person name="Rasmussen M.D."/>
            <person name="Reed L.K."/>
            <person name="Reenan R."/>
            <person name="Reily A."/>
            <person name="Remington K.A."/>
            <person name="Rieger T.T."/>
            <person name="Ritchie M.G."/>
            <person name="Robin C."/>
            <person name="Rogers Y.H."/>
            <person name="Rohde C."/>
            <person name="Rozas J."/>
            <person name="Rubenfield M.J."/>
            <person name="Ruiz A."/>
            <person name="Russo S."/>
            <person name="Salzberg S.L."/>
            <person name="Sanchez-Gracia A."/>
            <person name="Saranga D.J."/>
            <person name="Sato H."/>
            <person name="Schaeffer S.W."/>
            <person name="Schatz M.C."/>
            <person name="Schlenke T."/>
            <person name="Schwartz R."/>
            <person name="Segarra C."/>
            <person name="Singh R.S."/>
            <person name="Sirot L."/>
            <person name="Sirota M."/>
            <person name="Sisneros N.B."/>
            <person name="Smith C.D."/>
            <person name="Smith T.F."/>
            <person name="Spieth J."/>
            <person name="Stage D.E."/>
            <person name="Stark A."/>
            <person name="Stephan W."/>
            <person name="Strausberg R.L."/>
            <person name="Strempel S."/>
            <person name="Sturgill D."/>
            <person name="Sutton G."/>
            <person name="Sutton G.G."/>
            <person name="Tao W."/>
            <person name="Teichmann S."/>
            <person name="Tobari Y.N."/>
            <person name="Tomimura Y."/>
            <person name="Tsolas J.M."/>
            <person name="Valente V.L."/>
            <person name="Venter E."/>
            <person name="Venter J.C."/>
            <person name="Vicario S."/>
            <person name="Vieira F.G."/>
            <person name="Vilella A.J."/>
            <person name="Villasante A."/>
            <person name="Walenz B."/>
            <person name="Wang J."/>
            <person name="Wasserman M."/>
            <person name="Watts T."/>
            <person name="Wilson D."/>
            <person name="Wilson R.K."/>
            <person name="Wing R.A."/>
            <person name="Wolfner M.F."/>
            <person name="Wong A."/>
            <person name="Wong G.K."/>
            <person name="Wu C.I."/>
            <person name="Wu G."/>
            <person name="Yamamoto D."/>
            <person name="Yang H.P."/>
            <person name="Yang S.P."/>
            <person name="Yorke J.A."/>
            <person name="Yoshida K."/>
            <person name="Zdobnov E."/>
            <person name="Zhang P."/>
            <person name="Zhang Y."/>
            <person name="Zimin A.V."/>
            <person name="Baldwin J."/>
            <person name="Abdouelleil A."/>
            <person name="Abdulkadir J."/>
            <person name="Abebe A."/>
            <person name="Abera B."/>
            <person name="Abreu J."/>
            <person name="Acer S.C."/>
            <person name="Aftuck L."/>
            <person name="Alexander A."/>
            <person name="An P."/>
            <person name="Anderson E."/>
            <person name="Anderson S."/>
            <person name="Arachi H."/>
            <person name="Azer M."/>
            <person name="Bachantsang P."/>
            <person name="Barry A."/>
            <person name="Bayul T."/>
            <person name="Berlin A."/>
            <person name="Bessette D."/>
            <person name="Bloom T."/>
            <person name="Blye J."/>
            <person name="Boguslavskiy L."/>
            <person name="Bonnet C."/>
            <person name="Boukhgalter B."/>
            <person name="Bourzgui I."/>
            <person name="Brown A."/>
            <person name="Cahill P."/>
            <person name="Channer S."/>
            <person name="Cheshatsang Y."/>
            <person name="Chuda L."/>
            <person name="Citroen M."/>
            <person name="Collymore A."/>
            <person name="Cooke P."/>
            <person name="Costello M."/>
            <person name="D'Aco K."/>
            <person name="Daza R."/>
            <person name="De Haan G."/>
            <person name="DeGray S."/>
            <person name="DeMaso C."/>
            <person name="Dhargay N."/>
            <person name="Dooley K."/>
            <person name="Dooley E."/>
            <person name="Doricent M."/>
            <person name="Dorje P."/>
            <person name="Dorjee K."/>
            <person name="Dupes A."/>
            <person name="Elong R."/>
            <person name="Falk J."/>
            <person name="Farina A."/>
            <person name="Faro S."/>
            <person name="Ferguson D."/>
            <person name="Fisher S."/>
            <person name="Foley C.D."/>
            <person name="Franke A."/>
            <person name="Friedrich D."/>
            <person name="Gadbois L."/>
            <person name="Gearin G."/>
            <person name="Gearin C.R."/>
            <person name="Giannoukos G."/>
            <person name="Goode T."/>
            <person name="Graham J."/>
            <person name="Grandbois E."/>
            <person name="Grewal S."/>
            <person name="Gyaltsen K."/>
            <person name="Hafez N."/>
            <person name="Hagos B."/>
            <person name="Hall J."/>
            <person name="Henson C."/>
            <person name="Hollinger A."/>
            <person name="Honan T."/>
            <person name="Huard M.D."/>
            <person name="Hughes L."/>
            <person name="Hurhula B."/>
            <person name="Husby M.E."/>
            <person name="Kamat A."/>
            <person name="Kanga B."/>
            <person name="Kashin S."/>
            <person name="Khazanovich D."/>
            <person name="Kisner P."/>
            <person name="Lance K."/>
            <person name="Lara M."/>
            <person name="Lee W."/>
            <person name="Lennon N."/>
            <person name="Letendre F."/>
            <person name="LeVine R."/>
            <person name="Lipovsky A."/>
            <person name="Liu X."/>
            <person name="Liu J."/>
            <person name="Liu S."/>
            <person name="Lokyitsang T."/>
            <person name="Lokyitsang Y."/>
            <person name="Lubonja R."/>
            <person name="Lui A."/>
            <person name="MacDonald P."/>
            <person name="Magnisalis V."/>
            <person name="Maru K."/>
            <person name="Matthews C."/>
            <person name="McCusker W."/>
            <person name="McDonough S."/>
            <person name="Mehta T."/>
            <person name="Meldrim J."/>
            <person name="Meneus L."/>
            <person name="Mihai O."/>
            <person name="Mihalev A."/>
            <person name="Mihova T."/>
            <person name="Mittelman R."/>
            <person name="Mlenga V."/>
            <person name="Montmayeur A."/>
            <person name="Mulrain L."/>
            <person name="Navidi A."/>
            <person name="Naylor J."/>
            <person name="Negash T."/>
            <person name="Nguyen T."/>
            <person name="Nguyen N."/>
            <person name="Nicol R."/>
            <person name="Norbu C."/>
            <person name="Norbu N."/>
            <person name="Novod N."/>
            <person name="O'Neill B."/>
            <person name="Osman S."/>
            <person name="Markiewicz E."/>
            <person name="Oyono O.L."/>
            <person name="Patti C."/>
            <person name="Phunkhang P."/>
            <person name="Pierre F."/>
            <person name="Priest M."/>
            <person name="Raghuraman S."/>
            <person name="Rege F."/>
            <person name="Reyes R."/>
            <person name="Rise C."/>
            <person name="Rogov P."/>
            <person name="Ross K."/>
            <person name="Ryan E."/>
            <person name="Settipalli S."/>
            <person name="Shea T."/>
            <person name="Sherpa N."/>
            <person name="Shi L."/>
            <person name="Shih D."/>
            <person name="Sparrow T."/>
            <person name="Spaulding J."/>
            <person name="Stalker J."/>
            <person name="Stange-Thomann N."/>
            <person name="Stavropoulos S."/>
            <person name="Stone C."/>
            <person name="Strader C."/>
            <person name="Tesfaye S."/>
            <person name="Thomson T."/>
            <person name="Thoulutsang Y."/>
            <person name="Thoulutsang D."/>
            <person name="Topham K."/>
            <person name="Topping I."/>
            <person name="Tsamla T."/>
            <person name="Vassiliev H."/>
            <person name="Vo A."/>
            <person name="Wangchuk T."/>
            <person name="Wangdi T."/>
            <person name="Weiand M."/>
            <person name="Wilkinson J."/>
            <person name="Wilson A."/>
            <person name="Yadav S."/>
            <person name="Young G."/>
            <person name="Yu Q."/>
            <person name="Zembek L."/>
            <person name="Zhong D."/>
            <person name="Zimmer A."/>
            <person name="Zwirko Z."/>
            <person name="Jaffe D.B."/>
            <person name="Alvarez P."/>
            <person name="Brockman W."/>
            <person name="Butler J."/>
            <person name="Chin C."/>
            <person name="Gnerre S."/>
            <person name="Grabherr M."/>
            <person name="Kleber M."/>
            <person name="Mauceli E."/>
            <person name="MacCallum I."/>
        </authorList>
    </citation>
    <scope>NUCLEOTIDE SEQUENCE [LARGE SCALE GENOMIC DNA]</scope>
    <source>
        <strain evidence="5">MSH-3 / Tucson 14011-0111.49</strain>
    </source>
</reference>
<feature type="region of interest" description="Disordered" evidence="1">
    <location>
        <begin position="486"/>
        <end position="638"/>
    </location>
</feature>
<dbReference type="OrthoDB" id="195089at2759"/>
<dbReference type="EMBL" id="CH479183">
    <property type="protein sequence ID" value="EDW36168.1"/>
    <property type="molecule type" value="Genomic_DNA"/>
</dbReference>
<feature type="compositionally biased region" description="Acidic residues" evidence="1">
    <location>
        <begin position="562"/>
        <end position="572"/>
    </location>
</feature>
<evidence type="ECO:0000256" key="1">
    <source>
        <dbReference type="SAM" id="MobiDB-lite"/>
    </source>
</evidence>
<evidence type="ECO:0000259" key="3">
    <source>
        <dbReference type="Pfam" id="PF14678"/>
    </source>
</evidence>